<feature type="chain" id="PRO_5047469832" description="Ecp2 effector protein domain-containing protein" evidence="1">
    <location>
        <begin position="22"/>
        <end position="217"/>
    </location>
</feature>
<evidence type="ECO:0008006" key="4">
    <source>
        <dbReference type="Google" id="ProtNLM"/>
    </source>
</evidence>
<name>A0ABY6S931_PODCO</name>
<evidence type="ECO:0000313" key="3">
    <source>
        <dbReference type="Proteomes" id="UP000280685"/>
    </source>
</evidence>
<accession>A0ABY6S931</accession>
<dbReference type="EMBL" id="LR026967">
    <property type="protein sequence ID" value="VBB79484.1"/>
    <property type="molecule type" value="Genomic_DNA"/>
</dbReference>
<evidence type="ECO:0000256" key="1">
    <source>
        <dbReference type="SAM" id="SignalP"/>
    </source>
</evidence>
<proteinExistence type="predicted"/>
<organism evidence="2 3">
    <name type="scientific">Podospora comata</name>
    <dbReference type="NCBI Taxonomy" id="48703"/>
    <lineage>
        <taxon>Eukaryota</taxon>
        <taxon>Fungi</taxon>
        <taxon>Dikarya</taxon>
        <taxon>Ascomycota</taxon>
        <taxon>Pezizomycotina</taxon>
        <taxon>Sordariomycetes</taxon>
        <taxon>Sordariomycetidae</taxon>
        <taxon>Sordariales</taxon>
        <taxon>Podosporaceae</taxon>
        <taxon>Podospora</taxon>
    </lineage>
</organism>
<reference evidence="2" key="1">
    <citation type="submission" date="2018-02" db="EMBL/GenBank/DDBJ databases">
        <authorList>
            <person name="Silar P."/>
        </authorList>
    </citation>
    <scope>NUCLEOTIDE SEQUENCE [LARGE SCALE GENOMIC DNA]</scope>
    <source>
        <strain evidence="2">T</strain>
    </source>
</reference>
<dbReference type="Proteomes" id="UP000280685">
    <property type="component" value="Chromosome 4"/>
</dbReference>
<evidence type="ECO:0000313" key="2">
    <source>
        <dbReference type="EMBL" id="VBB79484.1"/>
    </source>
</evidence>
<protein>
    <recommendedName>
        <fullName evidence="4">Ecp2 effector protein domain-containing protein</fullName>
    </recommendedName>
</protein>
<keyword evidence="3" id="KW-1185">Reference proteome</keyword>
<feature type="signal peptide" evidence="1">
    <location>
        <begin position="1"/>
        <end position="21"/>
    </location>
</feature>
<gene>
    <name evidence="2" type="ORF">PODCO_401165</name>
</gene>
<sequence length="217" mass="23351">MAILFVRYLPLASLLLMITLAKKWGKDQRRGKIYKVHSTCPCATLSFLSITLSDTSTSKTLINLTTKSSLHKQPVFITLAKSILLALFSAIAVNSFVVPEGTADSLYYTTYDEAGNKVLIPIIDASSGNIARDLANLSDSSTAPRSELEVAPAKSVKRQRSGCGTRYNLAHGDCDLAYERLKDTCGNGIVIGRNSAISAVAGSVVSYMCTYSNRDGV</sequence>
<keyword evidence="1" id="KW-0732">Signal</keyword>